<feature type="compositionally biased region" description="Pro residues" evidence="1">
    <location>
        <begin position="33"/>
        <end position="55"/>
    </location>
</feature>
<feature type="signal peptide" evidence="2">
    <location>
        <begin position="1"/>
        <end position="26"/>
    </location>
</feature>
<dbReference type="RefSeq" id="WP_214361714.1">
    <property type="nucleotide sequence ID" value="NZ_JAEKFT010000012.1"/>
</dbReference>
<sequence length="333" mass="36171">MNLGHWRKGLCLALAAALCVPTTGWAQSSYPPSHYPPSSTPSTTPPPPPSPPPSNYTPQGDDDGGGNNWLIPAVIVGAVALFAINRHLNAEKEQARDDGEGVQQLLRDGPQLPTQFNGSAFGIRALVRGGWPIVVDYAQHRPGRVQLRISIPGAEIVTYRLDQFGLGRHLLRFDLPAFLGDRLKPAIVAMTAADPQTGADTLGDFTVHGIGIGPRAVGSIAVDQLEFDPGSMRPRQGDTARFAFRSRSDFDNASVEYMRITQAPDGARKRYVNGQRIGAVRGDSRIVSSEAQRWNGQDEQARVSTGRHQLQVRVWDDGGDWIGAWSESLVQVR</sequence>
<evidence type="ECO:0000313" key="3">
    <source>
        <dbReference type="EMBL" id="MBT0961962.1"/>
    </source>
</evidence>
<feature type="region of interest" description="Disordered" evidence="1">
    <location>
        <begin position="29"/>
        <end position="64"/>
    </location>
</feature>
<feature type="chain" id="PRO_5037576170" evidence="2">
    <location>
        <begin position="27"/>
        <end position="333"/>
    </location>
</feature>
<accession>A0A944DAW2</accession>
<evidence type="ECO:0000313" key="4">
    <source>
        <dbReference type="Proteomes" id="UP000694660"/>
    </source>
</evidence>
<keyword evidence="4" id="KW-1185">Reference proteome</keyword>
<proteinExistence type="predicted"/>
<name>A0A944DAW2_DENI1</name>
<dbReference type="Proteomes" id="UP000694660">
    <property type="component" value="Unassembled WGS sequence"/>
</dbReference>
<dbReference type="EMBL" id="JAEKFT010000012">
    <property type="protein sequence ID" value="MBT0961962.1"/>
    <property type="molecule type" value="Genomic_DNA"/>
</dbReference>
<evidence type="ECO:0000256" key="1">
    <source>
        <dbReference type="SAM" id="MobiDB-lite"/>
    </source>
</evidence>
<comment type="caution">
    <text evidence="3">The sequence shown here is derived from an EMBL/GenBank/DDBJ whole genome shotgun (WGS) entry which is preliminary data.</text>
</comment>
<organism evidence="3 4">
    <name type="scientific">Denitromonas iodatirespirans</name>
    <dbReference type="NCBI Taxonomy" id="2795389"/>
    <lineage>
        <taxon>Bacteria</taxon>
        <taxon>Pseudomonadati</taxon>
        <taxon>Pseudomonadota</taxon>
        <taxon>Betaproteobacteria</taxon>
        <taxon>Rhodocyclales</taxon>
        <taxon>Zoogloeaceae</taxon>
        <taxon>Denitromonas</taxon>
    </lineage>
</organism>
<evidence type="ECO:0000256" key="2">
    <source>
        <dbReference type="SAM" id="SignalP"/>
    </source>
</evidence>
<reference evidence="4" key="1">
    <citation type="journal article" date="2022" name="ISME J.">
        <title>Genetic and phylogenetic analysis of dissimilatory iodate-reducing bacteria identifies potential niches across the world's oceans.</title>
        <authorList>
            <person name="Reyes-Umana V."/>
            <person name="Henning Z."/>
            <person name="Lee K."/>
            <person name="Barnum T.P."/>
            <person name="Coates J.D."/>
        </authorList>
    </citation>
    <scope>NUCLEOTIDE SEQUENCE [LARGE SCALE GENOMIC DNA]</scope>
    <source>
        <strain evidence="4">IR12</strain>
    </source>
</reference>
<gene>
    <name evidence="3" type="ORF">I8J34_12350</name>
</gene>
<dbReference type="AlphaFoldDB" id="A0A944DAW2"/>
<protein>
    <submittedName>
        <fullName evidence="3">Uncharacterized protein</fullName>
    </submittedName>
</protein>
<keyword evidence="2" id="KW-0732">Signal</keyword>